<dbReference type="PANTHER" id="PTHR13315:SF0">
    <property type="entry name" value="METALLOPHOSPHOESTERASE 1"/>
    <property type="match status" value="1"/>
</dbReference>
<evidence type="ECO:0000256" key="1">
    <source>
        <dbReference type="ARBA" id="ARBA00001936"/>
    </source>
</evidence>
<dbReference type="GO" id="GO:0016020">
    <property type="term" value="C:membrane"/>
    <property type="evidence" value="ECO:0007669"/>
    <property type="project" value="UniProtKB-SubCell"/>
</dbReference>
<keyword evidence="13" id="KW-1185">Reference proteome</keyword>
<evidence type="ECO:0000259" key="11">
    <source>
        <dbReference type="Pfam" id="PF00149"/>
    </source>
</evidence>
<evidence type="ECO:0000256" key="8">
    <source>
        <dbReference type="ARBA" id="ARBA00023136"/>
    </source>
</evidence>
<dbReference type="Proteomes" id="UP000285301">
    <property type="component" value="Unassembled WGS sequence"/>
</dbReference>
<evidence type="ECO:0000256" key="3">
    <source>
        <dbReference type="ARBA" id="ARBA00008895"/>
    </source>
</evidence>
<keyword evidence="6" id="KW-0378">Hydrolase</keyword>
<comment type="subcellular location">
    <subcellularLocation>
        <location evidence="2">Membrane</location>
        <topology evidence="2">Multi-pass membrane protein</topology>
    </subcellularLocation>
</comment>
<evidence type="ECO:0000256" key="7">
    <source>
        <dbReference type="ARBA" id="ARBA00022989"/>
    </source>
</evidence>
<dbReference type="GO" id="GO:0046872">
    <property type="term" value="F:metal ion binding"/>
    <property type="evidence" value="ECO:0007669"/>
    <property type="project" value="UniProtKB-KW"/>
</dbReference>
<evidence type="ECO:0000256" key="5">
    <source>
        <dbReference type="ARBA" id="ARBA00022723"/>
    </source>
</evidence>
<reference evidence="12 13" key="1">
    <citation type="journal article" date="2018" name="Gigascience">
        <title>Genomes of trombidid mites reveal novel predicted allergens and laterally-transferred genes associated with secondary metabolism.</title>
        <authorList>
            <person name="Dong X."/>
            <person name="Chaisiri K."/>
            <person name="Xia D."/>
            <person name="Armstrong S.D."/>
            <person name="Fang Y."/>
            <person name="Donnelly M.J."/>
            <person name="Kadowaki T."/>
            <person name="McGarry J.W."/>
            <person name="Darby A.C."/>
            <person name="Makepeace B.L."/>
        </authorList>
    </citation>
    <scope>NUCLEOTIDE SEQUENCE [LARGE SCALE GENOMIC DNA]</scope>
    <source>
        <strain evidence="12">UoL-WK</strain>
    </source>
</reference>
<dbReference type="Gene3D" id="3.60.21.10">
    <property type="match status" value="1"/>
</dbReference>
<gene>
    <name evidence="12" type="ORF">B4U79_01001</name>
</gene>
<evidence type="ECO:0000256" key="6">
    <source>
        <dbReference type="ARBA" id="ARBA00022801"/>
    </source>
</evidence>
<proteinExistence type="inferred from homology"/>
<evidence type="ECO:0000256" key="10">
    <source>
        <dbReference type="SAM" id="Phobius"/>
    </source>
</evidence>
<organism evidence="12 13">
    <name type="scientific">Dinothrombium tinctorium</name>
    <dbReference type="NCBI Taxonomy" id="1965070"/>
    <lineage>
        <taxon>Eukaryota</taxon>
        <taxon>Metazoa</taxon>
        <taxon>Ecdysozoa</taxon>
        <taxon>Arthropoda</taxon>
        <taxon>Chelicerata</taxon>
        <taxon>Arachnida</taxon>
        <taxon>Acari</taxon>
        <taxon>Acariformes</taxon>
        <taxon>Trombidiformes</taxon>
        <taxon>Prostigmata</taxon>
        <taxon>Anystina</taxon>
        <taxon>Parasitengona</taxon>
        <taxon>Trombidioidea</taxon>
        <taxon>Trombidiidae</taxon>
        <taxon>Dinothrombium</taxon>
    </lineage>
</organism>
<evidence type="ECO:0000256" key="4">
    <source>
        <dbReference type="ARBA" id="ARBA00022692"/>
    </source>
</evidence>
<comment type="similarity">
    <text evidence="3">Belongs to the metallophosphoesterase superfamily. MPPE1 family.</text>
</comment>
<accession>A0A3S3P6I8</accession>
<dbReference type="EMBL" id="NCKU01001054">
    <property type="protein sequence ID" value="RWS13236.1"/>
    <property type="molecule type" value="Genomic_DNA"/>
</dbReference>
<comment type="caution">
    <text evidence="12">The sequence shown here is derived from an EMBL/GenBank/DDBJ whole genome shotgun (WGS) entry which is preliminary data.</text>
</comment>
<evidence type="ECO:0000256" key="2">
    <source>
        <dbReference type="ARBA" id="ARBA00004141"/>
    </source>
</evidence>
<dbReference type="Pfam" id="PF00149">
    <property type="entry name" value="Metallophos"/>
    <property type="match status" value="1"/>
</dbReference>
<sequence length="340" mass="39135">MITAIIALTVFWCEFAVFYFTLWTSCDWPQIGGKAGDEYIRAMLLSDTHLLGRRKGHWFDKLRREWQMYVSFLAATHLFVPESVFFLGDILDEGQIASKEEFEVYTKRYEQIFASSAKRVVVAGNHDVGFHDRLLFFDPYLRVRFEKAFNSSLVEMFEIKGVKFVVVNSMALEGDDCHLCYEAFDEINRLGKKLSSDCQNFATCRPVLLMHFPLYRESDEICNEIDSDFSAARTAKFKPKIDCVSRESTDFILKKLKPRVVFTGHTHHGCLVRHTEAAIEEWTLASFSWRNKRSPSFLLAIISANDYKIAKCVLPNEVTVIGTYVCALISLIVYLVKVCK</sequence>
<keyword evidence="8 10" id="KW-0472">Membrane</keyword>
<keyword evidence="5" id="KW-0479">Metal-binding</keyword>
<evidence type="ECO:0000313" key="12">
    <source>
        <dbReference type="EMBL" id="RWS13236.1"/>
    </source>
</evidence>
<dbReference type="STRING" id="1965070.A0A3S3P6I8"/>
<evidence type="ECO:0000256" key="9">
    <source>
        <dbReference type="ARBA" id="ARBA00023211"/>
    </source>
</evidence>
<keyword evidence="4 10" id="KW-0812">Transmembrane</keyword>
<keyword evidence="9" id="KW-0464">Manganese</keyword>
<dbReference type="InterPro" id="IPR033308">
    <property type="entry name" value="PGAP5/Cdc1/Ted1"/>
</dbReference>
<protein>
    <recommendedName>
        <fullName evidence="11">Calcineurin-like phosphoesterase domain-containing protein</fullName>
    </recommendedName>
</protein>
<evidence type="ECO:0000313" key="13">
    <source>
        <dbReference type="Proteomes" id="UP000285301"/>
    </source>
</evidence>
<comment type="cofactor">
    <cofactor evidence="1">
        <name>Mn(2+)</name>
        <dbReference type="ChEBI" id="CHEBI:29035"/>
    </cofactor>
</comment>
<dbReference type="GO" id="GO:0016787">
    <property type="term" value="F:hydrolase activity"/>
    <property type="evidence" value="ECO:0007669"/>
    <property type="project" value="UniProtKB-KW"/>
</dbReference>
<dbReference type="GO" id="GO:0006506">
    <property type="term" value="P:GPI anchor biosynthetic process"/>
    <property type="evidence" value="ECO:0007669"/>
    <property type="project" value="InterPro"/>
</dbReference>
<name>A0A3S3P6I8_9ACAR</name>
<dbReference type="InterPro" id="IPR004843">
    <property type="entry name" value="Calcineurin-like_PHP"/>
</dbReference>
<dbReference type="SUPFAM" id="SSF56300">
    <property type="entry name" value="Metallo-dependent phosphatases"/>
    <property type="match status" value="1"/>
</dbReference>
<dbReference type="PANTHER" id="PTHR13315">
    <property type="entry name" value="METALLO PHOSPHOESTERASE RELATED"/>
    <property type="match status" value="1"/>
</dbReference>
<feature type="transmembrane region" description="Helical" evidence="10">
    <location>
        <begin position="318"/>
        <end position="336"/>
    </location>
</feature>
<dbReference type="AlphaFoldDB" id="A0A3S3P6I8"/>
<keyword evidence="7 10" id="KW-1133">Transmembrane helix</keyword>
<feature type="domain" description="Calcineurin-like phosphoesterase" evidence="11">
    <location>
        <begin position="41"/>
        <end position="268"/>
    </location>
</feature>
<dbReference type="InterPro" id="IPR029052">
    <property type="entry name" value="Metallo-depent_PP-like"/>
</dbReference>
<dbReference type="OrthoDB" id="9984693at2759"/>